<dbReference type="Gene3D" id="3.20.20.150">
    <property type="entry name" value="Divalent-metal-dependent TIM barrel enzymes"/>
    <property type="match status" value="1"/>
</dbReference>
<proteinExistence type="predicted"/>
<dbReference type="InterPro" id="IPR036237">
    <property type="entry name" value="Xyl_isomerase-like_sf"/>
</dbReference>
<dbReference type="RefSeq" id="WP_091286723.1">
    <property type="nucleotide sequence ID" value="NZ_FMCW01000054.1"/>
</dbReference>
<gene>
    <name evidence="2" type="ORF">GA0070558_1544</name>
</gene>
<reference evidence="2 3" key="1">
    <citation type="submission" date="2016-06" db="EMBL/GenBank/DDBJ databases">
        <authorList>
            <person name="Kjaerup R.B."/>
            <person name="Dalgaard T.S."/>
            <person name="Juul-Madsen H.R."/>
        </authorList>
    </citation>
    <scope>NUCLEOTIDE SEQUENCE [LARGE SCALE GENOMIC DNA]</scope>
    <source>
        <strain evidence="2 3">DSM 45626</strain>
    </source>
</reference>
<evidence type="ECO:0000313" key="3">
    <source>
        <dbReference type="Proteomes" id="UP000199375"/>
    </source>
</evidence>
<dbReference type="AlphaFoldDB" id="A0A1C4YLB9"/>
<sequence length="269" mass="29428">MAIGLSTYSFFWRWTAAQRPLSLTDMVERTAEAGATVFQICDYPPIEEASDGELERLRRRASALGVRLELGTRGVGGPHLARYLDLAGRLDVGFVRTMLNTAEHRPTVAEAVALLAAALPGYAARGVTIGLETYEQVATDDLLAVVRGVDDPHLGVCLDPANCVARLELPATTVERTAPYVVNLHVKDFAFTRAPGWVGFSLVGCPLGTGLLDYAAMVARVRPAERGINQIVEHWLPRQESIERTCAVEDEWTRHSVEFLRRAHPADPG</sequence>
<accession>A0A1C4YLB9</accession>
<dbReference type="InterPro" id="IPR050312">
    <property type="entry name" value="IolE/XylAMocC-like"/>
</dbReference>
<dbReference type="InterPro" id="IPR013022">
    <property type="entry name" value="Xyl_isomerase-like_TIM-brl"/>
</dbReference>
<organism evidence="2 3">
    <name type="scientific">Micromonospora haikouensis</name>
    <dbReference type="NCBI Taxonomy" id="686309"/>
    <lineage>
        <taxon>Bacteria</taxon>
        <taxon>Bacillati</taxon>
        <taxon>Actinomycetota</taxon>
        <taxon>Actinomycetes</taxon>
        <taxon>Micromonosporales</taxon>
        <taxon>Micromonosporaceae</taxon>
        <taxon>Micromonospora</taxon>
    </lineage>
</organism>
<dbReference type="GO" id="GO:0016853">
    <property type="term" value="F:isomerase activity"/>
    <property type="evidence" value="ECO:0007669"/>
    <property type="project" value="UniProtKB-KW"/>
</dbReference>
<dbReference type="PANTHER" id="PTHR12110:SF52">
    <property type="entry name" value="XYLOSE ISOMERASE"/>
    <property type="match status" value="1"/>
</dbReference>
<keyword evidence="2" id="KW-0413">Isomerase</keyword>
<dbReference type="Pfam" id="PF01261">
    <property type="entry name" value="AP_endonuc_2"/>
    <property type="match status" value="1"/>
</dbReference>
<dbReference type="SUPFAM" id="SSF51658">
    <property type="entry name" value="Xylose isomerase-like"/>
    <property type="match status" value="1"/>
</dbReference>
<dbReference type="EMBL" id="FMCW01000054">
    <property type="protein sequence ID" value="SCF21504.1"/>
    <property type="molecule type" value="Genomic_DNA"/>
</dbReference>
<dbReference type="PANTHER" id="PTHR12110">
    <property type="entry name" value="HYDROXYPYRUVATE ISOMERASE"/>
    <property type="match status" value="1"/>
</dbReference>
<feature type="domain" description="Xylose isomerase-like TIM barrel" evidence="1">
    <location>
        <begin position="28"/>
        <end position="262"/>
    </location>
</feature>
<evidence type="ECO:0000259" key="1">
    <source>
        <dbReference type="Pfam" id="PF01261"/>
    </source>
</evidence>
<name>A0A1C4YLB9_9ACTN</name>
<dbReference type="Proteomes" id="UP000199375">
    <property type="component" value="Unassembled WGS sequence"/>
</dbReference>
<protein>
    <submittedName>
        <fullName evidence="2">Sugar phosphate isomerase/epimerase</fullName>
    </submittedName>
</protein>
<evidence type="ECO:0000313" key="2">
    <source>
        <dbReference type="EMBL" id="SCF21504.1"/>
    </source>
</evidence>